<comment type="subcellular location">
    <subcellularLocation>
        <location evidence="1">Cell membrane</location>
        <topology evidence="1">Multi-pass membrane protein</topology>
    </subcellularLocation>
</comment>
<organism evidence="10 11">
    <name type="scientific">Amycolatopsis pigmentata</name>
    <dbReference type="NCBI Taxonomy" id="450801"/>
    <lineage>
        <taxon>Bacteria</taxon>
        <taxon>Bacillati</taxon>
        <taxon>Actinomycetota</taxon>
        <taxon>Actinomycetes</taxon>
        <taxon>Pseudonocardiales</taxon>
        <taxon>Pseudonocardiaceae</taxon>
        <taxon>Amycolatopsis</taxon>
    </lineage>
</organism>
<feature type="transmembrane region" description="Helical" evidence="9">
    <location>
        <begin position="71"/>
        <end position="90"/>
    </location>
</feature>
<dbReference type="CDD" id="cd09319">
    <property type="entry name" value="TDT_like_1"/>
    <property type="match status" value="1"/>
</dbReference>
<dbReference type="InterPro" id="IPR038665">
    <property type="entry name" value="Voltage-dep_anion_channel_sf"/>
</dbReference>
<name>A0ABW5G2E6_9PSEU</name>
<evidence type="ECO:0000256" key="2">
    <source>
        <dbReference type="ARBA" id="ARBA00008566"/>
    </source>
</evidence>
<feature type="transmembrane region" description="Helical" evidence="9">
    <location>
        <begin position="340"/>
        <end position="365"/>
    </location>
</feature>
<evidence type="ECO:0000256" key="1">
    <source>
        <dbReference type="ARBA" id="ARBA00004651"/>
    </source>
</evidence>
<dbReference type="InterPro" id="IPR051629">
    <property type="entry name" value="Sulfite_efflux_TDT"/>
</dbReference>
<evidence type="ECO:0000256" key="3">
    <source>
        <dbReference type="ARBA" id="ARBA00022448"/>
    </source>
</evidence>
<feature type="transmembrane region" description="Helical" evidence="9">
    <location>
        <begin position="281"/>
        <end position="299"/>
    </location>
</feature>
<comment type="similarity">
    <text evidence="2">Belongs to the tellurite-resistance/dicarboxylate transporter (TDT) family.</text>
</comment>
<keyword evidence="7 9" id="KW-0472">Membrane</keyword>
<evidence type="ECO:0000313" key="11">
    <source>
        <dbReference type="Proteomes" id="UP001597417"/>
    </source>
</evidence>
<proteinExistence type="inferred from homology"/>
<evidence type="ECO:0000256" key="5">
    <source>
        <dbReference type="ARBA" id="ARBA00022692"/>
    </source>
</evidence>
<dbReference type="PANTHER" id="PTHR31686">
    <property type="match status" value="1"/>
</dbReference>
<keyword evidence="4" id="KW-1003">Cell membrane</keyword>
<dbReference type="RefSeq" id="WP_378268334.1">
    <property type="nucleotide sequence ID" value="NZ_JBHUKR010000017.1"/>
</dbReference>
<evidence type="ECO:0000256" key="6">
    <source>
        <dbReference type="ARBA" id="ARBA00022989"/>
    </source>
</evidence>
<feature type="transmembrane region" description="Helical" evidence="9">
    <location>
        <begin position="202"/>
        <end position="230"/>
    </location>
</feature>
<evidence type="ECO:0000256" key="4">
    <source>
        <dbReference type="ARBA" id="ARBA00022475"/>
    </source>
</evidence>
<keyword evidence="5 9" id="KW-0812">Transmembrane</keyword>
<dbReference type="Proteomes" id="UP001597417">
    <property type="component" value="Unassembled WGS sequence"/>
</dbReference>
<evidence type="ECO:0000256" key="8">
    <source>
        <dbReference type="SAM" id="MobiDB-lite"/>
    </source>
</evidence>
<dbReference type="Pfam" id="PF03595">
    <property type="entry name" value="SLAC1"/>
    <property type="match status" value="1"/>
</dbReference>
<evidence type="ECO:0000256" key="7">
    <source>
        <dbReference type="ARBA" id="ARBA00023136"/>
    </source>
</evidence>
<dbReference type="PANTHER" id="PTHR31686:SF1">
    <property type="entry name" value="SULFITE EFFLUX PUMP SSU1"/>
    <property type="match status" value="1"/>
</dbReference>
<keyword evidence="6 9" id="KW-1133">Transmembrane helix</keyword>
<feature type="region of interest" description="Disordered" evidence="8">
    <location>
        <begin position="380"/>
        <end position="403"/>
    </location>
</feature>
<keyword evidence="11" id="KW-1185">Reference proteome</keyword>
<feature type="transmembrane region" description="Helical" evidence="9">
    <location>
        <begin position="242"/>
        <end position="261"/>
    </location>
</feature>
<dbReference type="InterPro" id="IPR004695">
    <property type="entry name" value="SLAC1/Mae1/Ssu1/TehA"/>
</dbReference>
<keyword evidence="3" id="KW-0813">Transport</keyword>
<dbReference type="Gene3D" id="1.50.10.150">
    <property type="entry name" value="Voltage-dependent anion channel"/>
    <property type="match status" value="1"/>
</dbReference>
<reference evidence="11" key="1">
    <citation type="journal article" date="2019" name="Int. J. Syst. Evol. Microbiol.">
        <title>The Global Catalogue of Microorganisms (GCM) 10K type strain sequencing project: providing services to taxonomists for standard genome sequencing and annotation.</title>
        <authorList>
            <consortium name="The Broad Institute Genomics Platform"/>
            <consortium name="The Broad Institute Genome Sequencing Center for Infectious Disease"/>
            <person name="Wu L."/>
            <person name="Ma J."/>
        </authorList>
    </citation>
    <scope>NUCLEOTIDE SEQUENCE [LARGE SCALE GENOMIC DNA]</scope>
    <source>
        <strain evidence="11">CGMCC 4.7645</strain>
    </source>
</reference>
<feature type="transmembrane region" description="Helical" evidence="9">
    <location>
        <begin position="176"/>
        <end position="196"/>
    </location>
</feature>
<protein>
    <submittedName>
        <fullName evidence="10">Tellurite resistance/C4-dicarboxylate transporter family protein</fullName>
    </submittedName>
</protein>
<feature type="transmembrane region" description="Helical" evidence="9">
    <location>
        <begin position="46"/>
        <end position="65"/>
    </location>
</feature>
<evidence type="ECO:0000313" key="10">
    <source>
        <dbReference type="EMBL" id="MFD2420311.1"/>
    </source>
</evidence>
<dbReference type="EMBL" id="JBHUKR010000017">
    <property type="protein sequence ID" value="MFD2420311.1"/>
    <property type="molecule type" value="Genomic_DNA"/>
</dbReference>
<sequence>MAGRTRSARREPAELTLGAQAAVVGRQAQHASRPGRAEWRPVLRELNPGVFAFVMATGIVSIALTGDGLPFASAVLLAIGTVGYVGLVAVSGWRLVRWPRRMLADVVSPRGFAFLTFVAASNVLAARLALGGWRWPAVVLLVAGVLGWLLLGYGVPLGLIADPRRRPSLDQVDGTWFDWVVGTQSIAVAAATLGAVGPTTAVATVLAVVATVCWAIGLVLYLLLAGIGLARLLVRPVAAAELVPAYWVFMGAAAITILAGARLLALPDTLLSHGLLADVSLVLWSFCSWLIPFLVALGVWRHLVRRVPLRYDTGLWNIVFPVGMYGVASDQLGRAAGLRWLAALGGGEAWVALAVWLVVFAAMLVTGGRRLRGDLPGERSVRGRGEDAGDSRRIGDGQVQRDA</sequence>
<gene>
    <name evidence="10" type="ORF">ACFSXZ_28665</name>
</gene>
<feature type="transmembrane region" description="Helical" evidence="9">
    <location>
        <begin position="311"/>
        <end position="328"/>
    </location>
</feature>
<feature type="transmembrane region" description="Helical" evidence="9">
    <location>
        <begin position="111"/>
        <end position="129"/>
    </location>
</feature>
<evidence type="ECO:0000256" key="9">
    <source>
        <dbReference type="SAM" id="Phobius"/>
    </source>
</evidence>
<accession>A0ABW5G2E6</accession>
<feature type="transmembrane region" description="Helical" evidence="9">
    <location>
        <begin position="135"/>
        <end position="155"/>
    </location>
</feature>
<comment type="caution">
    <text evidence="10">The sequence shown here is derived from an EMBL/GenBank/DDBJ whole genome shotgun (WGS) entry which is preliminary data.</text>
</comment>